<dbReference type="Pfam" id="PF07833">
    <property type="entry name" value="Cu_amine_oxidN1"/>
    <property type="match status" value="1"/>
</dbReference>
<evidence type="ECO:0000313" key="4">
    <source>
        <dbReference type="Proteomes" id="UP001178662"/>
    </source>
</evidence>
<dbReference type="InterPro" id="IPR035986">
    <property type="entry name" value="PKD_dom_sf"/>
</dbReference>
<dbReference type="SUPFAM" id="SSF55383">
    <property type="entry name" value="Copper amine oxidase, domain N"/>
    <property type="match status" value="1"/>
</dbReference>
<organism evidence="3 4">
    <name type="scientific">Candidatus Cohnella colombiensis</name>
    <dbReference type="NCBI Taxonomy" id="3121368"/>
    <lineage>
        <taxon>Bacteria</taxon>
        <taxon>Bacillati</taxon>
        <taxon>Bacillota</taxon>
        <taxon>Bacilli</taxon>
        <taxon>Bacillales</taxon>
        <taxon>Paenibacillaceae</taxon>
        <taxon>Cohnella</taxon>
    </lineage>
</organism>
<dbReference type="EMBL" id="CP119317">
    <property type="protein sequence ID" value="WEK55868.1"/>
    <property type="molecule type" value="Genomic_DNA"/>
</dbReference>
<dbReference type="Gene3D" id="3.30.457.10">
    <property type="entry name" value="Copper amine oxidase-like, N-terminal domain"/>
    <property type="match status" value="1"/>
</dbReference>
<proteinExistence type="predicted"/>
<evidence type="ECO:0000313" key="3">
    <source>
        <dbReference type="EMBL" id="WEK55868.1"/>
    </source>
</evidence>
<dbReference type="InterPro" id="IPR036582">
    <property type="entry name" value="Mao_N_sf"/>
</dbReference>
<feature type="signal peptide" evidence="1">
    <location>
        <begin position="1"/>
        <end position="24"/>
    </location>
</feature>
<dbReference type="AlphaFoldDB" id="A0AA95JBU9"/>
<feature type="domain" description="Copper amine oxidase-like N-terminal" evidence="2">
    <location>
        <begin position="46"/>
        <end position="150"/>
    </location>
</feature>
<dbReference type="InterPro" id="IPR012854">
    <property type="entry name" value="Cu_amine_oxidase-like_N"/>
</dbReference>
<keyword evidence="1" id="KW-0732">Signal</keyword>
<name>A0AA95JBU9_9BACL</name>
<evidence type="ECO:0000256" key="1">
    <source>
        <dbReference type="SAM" id="SignalP"/>
    </source>
</evidence>
<sequence length="656" mass="72955">MLKKWIQLSLSILLILSFSIPVNAAENSNGEQKLVIVQDSNQMIHNGTTVLATGPSSIIKGVTFVSARSIIKELEGTLAYDKNTKEYALKMGDNVIKLKVGELNYTLNDTSKVWQAAPLVQKGTLMVPVKSIAAGFGLKLKLNAKEKKIELTWKKIVQPIAQFSVSTSTPYATQTYVEYTNESYSPYGANIVDEKWENQIHVFDDAGFYTVTHWVMDENGLWSEPYSVILAVKPPNQPPVASFVTEKDTYKMGEYIRYYDRSTDDENAIVKSTWTNQQNGFFVPGPQTITLLVTDVNGATNEISKTITITDETKYTEEEFNLIYTPIGEKFTFNGSDVLKMTQLNYYIYPTNHQQTLFRSNSPETIVDEGITYEDQVQGNVRFMLHHFNSRLSPVKVYIIATNNNAKTATVNLGPIGMGGPSTSVSSAGRLSVGRYLESRELVNNRTVSIPAGESRVLYTELSAKKINTGETYSMIGDVVMDATLKVQVVVVDATKDVMKVLPMLPKLPSIDRHVRGTFELADRILTLNDLLGETRTRIIFGENVVDKPLSGYDTLSQREVNNTGNYGTFYTVQLNNVKANTAILLNPRGGHYSGAFTVNGEVVYTTYNSILKNPNEVGMLYRTGDELESVTIEFVPAPGSNLPINLLFVPMPEIK</sequence>
<keyword evidence="4" id="KW-1185">Reference proteome</keyword>
<evidence type="ECO:0000259" key="2">
    <source>
        <dbReference type="Pfam" id="PF07833"/>
    </source>
</evidence>
<feature type="chain" id="PRO_5041731473" evidence="1">
    <location>
        <begin position="25"/>
        <end position="656"/>
    </location>
</feature>
<reference evidence="3" key="1">
    <citation type="submission" date="2023-03" db="EMBL/GenBank/DDBJ databases">
        <title>Andean soil-derived lignocellulolytic bacterial consortium as a source of novel taxa and putative plastic-active enzymes.</title>
        <authorList>
            <person name="Diaz-Garcia L."/>
            <person name="Chuvochina M."/>
            <person name="Feuerriegel G."/>
            <person name="Bunk B."/>
            <person name="Sproer C."/>
            <person name="Streit W.R."/>
            <person name="Rodriguez L.M."/>
            <person name="Overmann J."/>
            <person name="Jimenez D.J."/>
        </authorList>
    </citation>
    <scope>NUCLEOTIDE SEQUENCE</scope>
    <source>
        <strain evidence="3">MAG 2441</strain>
    </source>
</reference>
<dbReference type="Proteomes" id="UP001178662">
    <property type="component" value="Chromosome"/>
</dbReference>
<accession>A0AA95JBU9</accession>
<dbReference type="SUPFAM" id="SSF49299">
    <property type="entry name" value="PKD domain"/>
    <property type="match status" value="1"/>
</dbReference>
<protein>
    <submittedName>
        <fullName evidence="3">Stalk domain-containing protein</fullName>
    </submittedName>
</protein>
<gene>
    <name evidence="3" type="ORF">P0Y55_07435</name>
</gene>